<dbReference type="GO" id="GO:0008270">
    <property type="term" value="F:zinc ion binding"/>
    <property type="evidence" value="ECO:0007669"/>
    <property type="project" value="UniProtKB-KW"/>
</dbReference>
<evidence type="ECO:0000313" key="11">
    <source>
        <dbReference type="Proteomes" id="UP001222027"/>
    </source>
</evidence>
<evidence type="ECO:0000256" key="4">
    <source>
        <dbReference type="ARBA" id="ARBA00022833"/>
    </source>
</evidence>
<dbReference type="InterPro" id="IPR002893">
    <property type="entry name" value="Znf_MYND"/>
</dbReference>
<feature type="transmembrane region" description="Helical" evidence="7">
    <location>
        <begin position="12"/>
        <end position="28"/>
    </location>
</feature>
<evidence type="ECO:0000256" key="6">
    <source>
        <dbReference type="SAM" id="MobiDB-lite"/>
    </source>
</evidence>
<evidence type="ECO:0000256" key="2">
    <source>
        <dbReference type="ARBA" id="ARBA00022723"/>
    </source>
</evidence>
<comment type="similarity">
    <text evidence="1">Belongs to the peptidase C19 family.</text>
</comment>
<name>A0AAV8P7U5_ENSVE</name>
<organism evidence="10 11">
    <name type="scientific">Ensete ventricosum</name>
    <name type="common">Abyssinian banana</name>
    <name type="synonym">Musa ensete</name>
    <dbReference type="NCBI Taxonomy" id="4639"/>
    <lineage>
        <taxon>Eukaryota</taxon>
        <taxon>Viridiplantae</taxon>
        <taxon>Streptophyta</taxon>
        <taxon>Embryophyta</taxon>
        <taxon>Tracheophyta</taxon>
        <taxon>Spermatophyta</taxon>
        <taxon>Magnoliopsida</taxon>
        <taxon>Liliopsida</taxon>
        <taxon>Zingiberales</taxon>
        <taxon>Musaceae</taxon>
        <taxon>Ensete</taxon>
    </lineage>
</organism>
<reference evidence="10 11" key="1">
    <citation type="submission" date="2022-12" db="EMBL/GenBank/DDBJ databases">
        <title>Chromosome-scale assembly of the Ensete ventricosum genome.</title>
        <authorList>
            <person name="Dussert Y."/>
            <person name="Stocks J."/>
            <person name="Wendawek A."/>
            <person name="Woldeyes F."/>
            <person name="Nichols R.A."/>
            <person name="Borrell J.S."/>
        </authorList>
    </citation>
    <scope>NUCLEOTIDE SEQUENCE [LARGE SCALE GENOMIC DNA]</scope>
    <source>
        <strain evidence="11">cv. Maze</strain>
        <tissue evidence="10">Seeds</tissue>
    </source>
</reference>
<dbReference type="GO" id="GO:0004843">
    <property type="term" value="F:cysteine-type deubiquitinase activity"/>
    <property type="evidence" value="ECO:0007669"/>
    <property type="project" value="InterPro"/>
</dbReference>
<evidence type="ECO:0000259" key="8">
    <source>
        <dbReference type="PROSITE" id="PS50235"/>
    </source>
</evidence>
<keyword evidence="11" id="KW-1185">Reference proteome</keyword>
<dbReference type="InterPro" id="IPR050164">
    <property type="entry name" value="Peptidase_C19"/>
</dbReference>
<accession>A0AAV8P7U5</accession>
<dbReference type="PROSITE" id="PS50865">
    <property type="entry name" value="ZF_MYND_2"/>
    <property type="match status" value="1"/>
</dbReference>
<dbReference type="EMBL" id="JAQQAF010000007">
    <property type="protein sequence ID" value="KAJ8470565.1"/>
    <property type="molecule type" value="Genomic_DNA"/>
</dbReference>
<protein>
    <recommendedName>
        <fullName evidence="12">USP domain-containing protein</fullName>
    </recommendedName>
</protein>
<feature type="domain" description="USP" evidence="8">
    <location>
        <begin position="159"/>
        <end position="468"/>
    </location>
</feature>
<dbReference type="PANTHER" id="PTHR24006:SF677">
    <property type="entry name" value="UBIQUITIN CARBOXYL-TERMINAL HYDROLASE 19"/>
    <property type="match status" value="1"/>
</dbReference>
<dbReference type="InterPro" id="IPR018200">
    <property type="entry name" value="USP_CS"/>
</dbReference>
<dbReference type="InterPro" id="IPR001394">
    <property type="entry name" value="Peptidase_C19_UCH"/>
</dbReference>
<proteinExistence type="inferred from homology"/>
<dbReference type="GO" id="GO:0005634">
    <property type="term" value="C:nucleus"/>
    <property type="evidence" value="ECO:0007669"/>
    <property type="project" value="TreeGrafter"/>
</dbReference>
<keyword evidence="7" id="KW-0812">Transmembrane</keyword>
<dbReference type="Proteomes" id="UP001222027">
    <property type="component" value="Unassembled WGS sequence"/>
</dbReference>
<dbReference type="Pfam" id="PF01753">
    <property type="entry name" value="zf-MYND"/>
    <property type="match status" value="1"/>
</dbReference>
<evidence type="ECO:0000313" key="10">
    <source>
        <dbReference type="EMBL" id="KAJ8470565.1"/>
    </source>
</evidence>
<dbReference type="PROSITE" id="PS00972">
    <property type="entry name" value="USP_1"/>
    <property type="match status" value="1"/>
</dbReference>
<dbReference type="SUPFAM" id="SSF144232">
    <property type="entry name" value="HIT/MYND zinc finger-like"/>
    <property type="match status" value="1"/>
</dbReference>
<feature type="compositionally biased region" description="Polar residues" evidence="6">
    <location>
        <begin position="789"/>
        <end position="810"/>
    </location>
</feature>
<feature type="region of interest" description="Disordered" evidence="6">
    <location>
        <begin position="884"/>
        <end position="904"/>
    </location>
</feature>
<feature type="domain" description="MYND-type" evidence="9">
    <location>
        <begin position="63"/>
        <end position="100"/>
    </location>
</feature>
<dbReference type="SUPFAM" id="SSF54001">
    <property type="entry name" value="Cysteine proteinases"/>
    <property type="match status" value="1"/>
</dbReference>
<dbReference type="InterPro" id="IPR028889">
    <property type="entry name" value="USP"/>
</dbReference>
<keyword evidence="7" id="KW-1133">Transmembrane helix</keyword>
<dbReference type="GO" id="GO:0016579">
    <property type="term" value="P:protein deubiquitination"/>
    <property type="evidence" value="ECO:0007669"/>
    <property type="project" value="InterPro"/>
</dbReference>
<comment type="caution">
    <text evidence="10">The sequence shown here is derived from an EMBL/GenBank/DDBJ whole genome shotgun (WGS) entry which is preliminary data.</text>
</comment>
<evidence type="ECO:0000256" key="1">
    <source>
        <dbReference type="ARBA" id="ARBA00009085"/>
    </source>
</evidence>
<keyword evidence="7" id="KW-0472">Membrane</keyword>
<keyword evidence="2" id="KW-0479">Metal-binding</keyword>
<dbReference type="CDD" id="cd02661">
    <property type="entry name" value="Peptidase_C19E"/>
    <property type="match status" value="1"/>
</dbReference>
<evidence type="ECO:0000256" key="7">
    <source>
        <dbReference type="SAM" id="Phobius"/>
    </source>
</evidence>
<keyword evidence="4" id="KW-0862">Zinc</keyword>
<evidence type="ECO:0000259" key="9">
    <source>
        <dbReference type="PROSITE" id="PS50865"/>
    </source>
</evidence>
<feature type="region of interest" description="Disordered" evidence="6">
    <location>
        <begin position="761"/>
        <end position="859"/>
    </location>
</feature>
<dbReference type="Gene3D" id="3.90.70.10">
    <property type="entry name" value="Cysteine proteinases"/>
    <property type="match status" value="1"/>
</dbReference>
<dbReference type="Pfam" id="PF00443">
    <property type="entry name" value="UCH"/>
    <property type="match status" value="1"/>
</dbReference>
<feature type="region of interest" description="Disordered" evidence="6">
    <location>
        <begin position="683"/>
        <end position="714"/>
    </location>
</feature>
<dbReference type="Gene3D" id="6.10.140.2220">
    <property type="match status" value="1"/>
</dbReference>
<gene>
    <name evidence="10" type="ORF">OPV22_024908</name>
</gene>
<dbReference type="GO" id="GO:0005829">
    <property type="term" value="C:cytosol"/>
    <property type="evidence" value="ECO:0007669"/>
    <property type="project" value="TreeGrafter"/>
</dbReference>
<dbReference type="PROSITE" id="PS50235">
    <property type="entry name" value="USP_3"/>
    <property type="match status" value="1"/>
</dbReference>
<sequence length="1038" mass="114516">MLPAVDPSPVLRFVLSAILIFSGALLLVKRAASRYFVVDASFEAGSGFEGPRREMYVGREDGCAACGLPATKKCSRCKAVRHCSQACQSKHWKSDHRFCCEQSNSTVEVTLSESQQFSSISLMPACGASNIPQKSTKILFPYEEFVKLFNWDNPGFTPCGLLNCGNSCFANVVLQCLTSTRPLMAYLLKRTHIRECNVNKRDGWCFLCELQFHVQRARESMHPFSPINILSGLHNIGGNLDYGRQEDAHEFMRFAIEIMQSVCLDEFGGEKTVDTRAQETTLIQYIFGGRLQSRVTCTKCNMVSNRFENMMDLTVEIQGDVESLEECLDQFTIKEWLDGENKYKCDGCNDYVKAWKRLTVNQAPNILTITLKRFQSGRFGKLNKRVTFPQNLDLTPYMSGDGDGSDIYTLYAVVVHLDMLNASFFGHYICYTKDYHGRWYRIDDCEVINVEVEDVLSERAYMLLYSRKTVREEPFLCPAGNTLLPETDQKASITSEVAKFINSACHSPDLISLPNPGEVPELQDSRHDRGFSGHVDSSRVKKLDNVVMVDTPVDNVASSSSSIEDHMSVDNRHLDSRDISCTEEVHSEKCQEPFRSDAGNGMGKSGASGIRGRPVEFLCALEKSINFPDRAAATEQALVSTTAVSMELDNSDDSITGSEEAWGICRASDPADRVNSLDGNKASSYQETHFDGKPKPLGFLDKSGRKMSRGSAEKTQVESYYDGLVPKSIREKPTEPMYALDESLNLVDTVVATTKQSPPIAASLATPSIGPEPSVPRSEDAVETVESLDPTSKVRSMEATSHGNKGNKASSPRDNDSNGKPKPLFPRGFLDESSGRKMCQGGASTERAHVQSHPRAPKNIRERCKKPMDASDESLDLKDVDVASTMGLQPPDDSLPGSEDVVESGSTDLEDVMNFRNEGKKASFRQGTAEETQAGSHSGALVVTKENSFCNEHFDLRVAEHGSSCACNEVVIPGEVSSLVSDGLLKRSLLKSSDKKKYTHKGSCKLEQSCKADHYGSAEHSSDCRIESACPANCQLSQ</sequence>
<evidence type="ECO:0000256" key="3">
    <source>
        <dbReference type="ARBA" id="ARBA00022771"/>
    </source>
</evidence>
<evidence type="ECO:0008006" key="12">
    <source>
        <dbReference type="Google" id="ProtNLM"/>
    </source>
</evidence>
<dbReference type="AlphaFoldDB" id="A0AAV8P7U5"/>
<dbReference type="PANTHER" id="PTHR24006">
    <property type="entry name" value="UBIQUITIN CARBOXYL-TERMINAL HYDROLASE"/>
    <property type="match status" value="1"/>
</dbReference>
<dbReference type="FunFam" id="3.90.70.10:FF:000026">
    <property type="entry name" value="Ubiquitin carboxyl-terminal hydrolase 15"/>
    <property type="match status" value="1"/>
</dbReference>
<dbReference type="InterPro" id="IPR038765">
    <property type="entry name" value="Papain-like_cys_pep_sf"/>
</dbReference>
<keyword evidence="3 5" id="KW-0863">Zinc-finger</keyword>
<evidence type="ECO:0000256" key="5">
    <source>
        <dbReference type="PROSITE-ProRule" id="PRU00134"/>
    </source>
</evidence>